<dbReference type="GO" id="GO:0042802">
    <property type="term" value="F:identical protein binding"/>
    <property type="evidence" value="ECO:0007669"/>
    <property type="project" value="UniProtKB-ARBA"/>
</dbReference>
<accession>T1IIV1</accession>
<dbReference type="PANTHER" id="PTHR15186">
    <property type="entry name" value="RE48077P"/>
    <property type="match status" value="1"/>
</dbReference>
<dbReference type="GO" id="GO:0005634">
    <property type="term" value="C:nucleus"/>
    <property type="evidence" value="ECO:0007669"/>
    <property type="project" value="TreeGrafter"/>
</dbReference>
<dbReference type="InterPro" id="IPR010548">
    <property type="entry name" value="BNIP3"/>
</dbReference>
<feature type="region of interest" description="Disordered" evidence="9">
    <location>
        <begin position="85"/>
        <end position="105"/>
    </location>
</feature>
<dbReference type="OMA" id="KDWKFKH"/>
<dbReference type="EnsemblMetazoa" id="SMAR000804-RA">
    <property type="protein sequence ID" value="SMAR000804-PA"/>
    <property type="gene ID" value="SMAR000804"/>
</dbReference>
<keyword evidence="4 10" id="KW-0812">Transmembrane</keyword>
<evidence type="ECO:0000256" key="1">
    <source>
        <dbReference type="ARBA" id="ARBA00004167"/>
    </source>
</evidence>
<evidence type="ECO:0008006" key="13">
    <source>
        <dbReference type="Google" id="ProtNLM"/>
    </source>
</evidence>
<dbReference type="Proteomes" id="UP000014500">
    <property type="component" value="Unassembled WGS sequence"/>
</dbReference>
<keyword evidence="6 10" id="KW-1133">Transmembrane helix</keyword>
<reference evidence="12" key="1">
    <citation type="submission" date="2011-05" db="EMBL/GenBank/DDBJ databases">
        <authorList>
            <person name="Richards S.R."/>
            <person name="Qu J."/>
            <person name="Jiang H."/>
            <person name="Jhangiani S.N."/>
            <person name="Agravi P."/>
            <person name="Goodspeed R."/>
            <person name="Gross S."/>
            <person name="Mandapat C."/>
            <person name="Jackson L."/>
            <person name="Mathew T."/>
            <person name="Pu L."/>
            <person name="Thornton R."/>
            <person name="Saada N."/>
            <person name="Wilczek-Boney K.B."/>
            <person name="Lee S."/>
            <person name="Kovar C."/>
            <person name="Wu Y."/>
            <person name="Scherer S.E."/>
            <person name="Worley K.C."/>
            <person name="Muzny D.M."/>
            <person name="Gibbs R."/>
        </authorList>
    </citation>
    <scope>NUCLEOTIDE SEQUENCE</scope>
    <source>
        <strain evidence="12">Brora</strain>
    </source>
</reference>
<keyword evidence="7" id="KW-0496">Mitochondrion</keyword>
<dbReference type="eggNOG" id="ENOG502QQ4B">
    <property type="taxonomic scope" value="Eukaryota"/>
</dbReference>
<comment type="subcellular location">
    <subcellularLocation>
        <location evidence="1">Membrane</location>
        <topology evidence="1">Single-pass membrane protein</topology>
    </subcellularLocation>
    <subcellularLocation>
        <location evidence="2">Mitochondrion membrane</location>
    </subcellularLocation>
</comment>
<evidence type="ECO:0000313" key="12">
    <source>
        <dbReference type="Proteomes" id="UP000014500"/>
    </source>
</evidence>
<evidence type="ECO:0000256" key="3">
    <source>
        <dbReference type="ARBA" id="ARBA00007710"/>
    </source>
</evidence>
<evidence type="ECO:0000256" key="8">
    <source>
        <dbReference type="ARBA" id="ARBA00023136"/>
    </source>
</evidence>
<comment type="similarity">
    <text evidence="3">Belongs to the NIP3 family.</text>
</comment>
<feature type="compositionally biased region" description="Low complexity" evidence="9">
    <location>
        <begin position="34"/>
        <end position="46"/>
    </location>
</feature>
<dbReference type="EMBL" id="JH430212">
    <property type="status" value="NOT_ANNOTATED_CDS"/>
    <property type="molecule type" value="Genomic_DNA"/>
</dbReference>
<evidence type="ECO:0000256" key="5">
    <source>
        <dbReference type="ARBA" id="ARBA00022703"/>
    </source>
</evidence>
<name>T1IIV1_STRMM</name>
<keyword evidence="5" id="KW-0053">Apoptosis</keyword>
<organism evidence="11 12">
    <name type="scientific">Strigamia maritima</name>
    <name type="common">European centipede</name>
    <name type="synonym">Geophilus maritimus</name>
    <dbReference type="NCBI Taxonomy" id="126957"/>
    <lineage>
        <taxon>Eukaryota</taxon>
        <taxon>Metazoa</taxon>
        <taxon>Ecdysozoa</taxon>
        <taxon>Arthropoda</taxon>
        <taxon>Myriapoda</taxon>
        <taxon>Chilopoda</taxon>
        <taxon>Pleurostigmophora</taxon>
        <taxon>Geophilomorpha</taxon>
        <taxon>Linotaeniidae</taxon>
        <taxon>Strigamia</taxon>
    </lineage>
</organism>
<sequence>SWVDLDLHRSELPSPLGLINDAEIQRLLLEAQRESNQSSIVVSSSSSRRESPQSPPNSPNAELSTGDDIKDFYINKEKNTDWVWDWSSRPDQQPPKEWRFKHPKGGRLSVRHSKAMKSGLLSSEVLSFVLLTNLVSLLLGAGIG</sequence>
<protein>
    <recommendedName>
        <fullName evidence="13">BCL2/adenovirus E1B 19 kDa protein-interacting protein 3</fullName>
    </recommendedName>
</protein>
<dbReference type="AlphaFoldDB" id="T1IIV1"/>
<dbReference type="Pfam" id="PF06553">
    <property type="entry name" value="BNIP3"/>
    <property type="match status" value="1"/>
</dbReference>
<feature type="transmembrane region" description="Helical" evidence="10">
    <location>
        <begin position="120"/>
        <end position="143"/>
    </location>
</feature>
<evidence type="ECO:0000256" key="7">
    <source>
        <dbReference type="ARBA" id="ARBA00023128"/>
    </source>
</evidence>
<dbReference type="PhylomeDB" id="T1IIV1"/>
<dbReference type="STRING" id="126957.T1IIV1"/>
<proteinExistence type="inferred from homology"/>
<reference evidence="11" key="2">
    <citation type="submission" date="2015-02" db="UniProtKB">
        <authorList>
            <consortium name="EnsemblMetazoa"/>
        </authorList>
    </citation>
    <scope>IDENTIFICATION</scope>
</reference>
<evidence type="ECO:0000256" key="4">
    <source>
        <dbReference type="ARBA" id="ARBA00022692"/>
    </source>
</evidence>
<evidence type="ECO:0000256" key="6">
    <source>
        <dbReference type="ARBA" id="ARBA00022989"/>
    </source>
</evidence>
<evidence type="ECO:0000256" key="10">
    <source>
        <dbReference type="SAM" id="Phobius"/>
    </source>
</evidence>
<dbReference type="HOGENOM" id="CLU_091463_0_0_1"/>
<dbReference type="GO" id="GO:0097345">
    <property type="term" value="P:mitochondrial outer membrane permeabilization"/>
    <property type="evidence" value="ECO:0007669"/>
    <property type="project" value="TreeGrafter"/>
</dbReference>
<dbReference type="GO" id="GO:0043065">
    <property type="term" value="P:positive regulation of apoptotic process"/>
    <property type="evidence" value="ECO:0007669"/>
    <property type="project" value="InterPro"/>
</dbReference>
<dbReference type="PANTHER" id="PTHR15186:SF5">
    <property type="entry name" value="BNIP3, ISOFORM A"/>
    <property type="match status" value="1"/>
</dbReference>
<feature type="region of interest" description="Disordered" evidence="9">
    <location>
        <begin position="33"/>
        <end position="69"/>
    </location>
</feature>
<keyword evidence="12" id="KW-1185">Reference proteome</keyword>
<evidence type="ECO:0000313" key="11">
    <source>
        <dbReference type="EnsemblMetazoa" id="SMAR000804-PA"/>
    </source>
</evidence>
<evidence type="ECO:0000256" key="9">
    <source>
        <dbReference type="SAM" id="MobiDB-lite"/>
    </source>
</evidence>
<keyword evidence="8 10" id="KW-0472">Membrane</keyword>
<dbReference type="GO" id="GO:0005741">
    <property type="term" value="C:mitochondrial outer membrane"/>
    <property type="evidence" value="ECO:0007669"/>
    <property type="project" value="TreeGrafter"/>
</dbReference>
<evidence type="ECO:0000256" key="2">
    <source>
        <dbReference type="ARBA" id="ARBA00004325"/>
    </source>
</evidence>